<name>A0A934KGK5_9BACT</name>
<comment type="caution">
    <text evidence="7">The sequence shown here is derived from an EMBL/GenBank/DDBJ whole genome shotgun (WGS) entry which is preliminary data.</text>
</comment>
<keyword evidence="5 6" id="KW-0665">Pyrimidine biosynthesis</keyword>
<evidence type="ECO:0000313" key="8">
    <source>
        <dbReference type="Proteomes" id="UP000620075"/>
    </source>
</evidence>
<accession>A0A934KGK5</accession>
<dbReference type="Proteomes" id="UP000620075">
    <property type="component" value="Unassembled WGS sequence"/>
</dbReference>
<comment type="similarity">
    <text evidence="6">Belongs to the purine/pyrimidine phosphoribosyltransferase family. PyrE subfamily.</text>
</comment>
<feature type="binding site" evidence="6">
    <location>
        <position position="91"/>
    </location>
    <ligand>
        <name>5-phospho-alpha-D-ribose 1-diphosphate</name>
        <dbReference type="ChEBI" id="CHEBI:58017"/>
        <note>ligand shared between dimeric partners</note>
    </ligand>
</feature>
<comment type="catalytic activity">
    <reaction evidence="6">
        <text>orotidine 5'-phosphate + diphosphate = orotate + 5-phospho-alpha-D-ribose 1-diphosphate</text>
        <dbReference type="Rhea" id="RHEA:10380"/>
        <dbReference type="ChEBI" id="CHEBI:30839"/>
        <dbReference type="ChEBI" id="CHEBI:33019"/>
        <dbReference type="ChEBI" id="CHEBI:57538"/>
        <dbReference type="ChEBI" id="CHEBI:58017"/>
        <dbReference type="EC" id="2.4.2.10"/>
    </reaction>
</comment>
<evidence type="ECO:0000256" key="3">
    <source>
        <dbReference type="ARBA" id="ARBA00022676"/>
    </source>
</evidence>
<dbReference type="InterPro" id="IPR004467">
    <property type="entry name" value="Or_phspho_trans_dom"/>
</dbReference>
<keyword evidence="6" id="KW-0460">Magnesium</keyword>
<feature type="binding site" evidence="6">
    <location>
        <position position="121"/>
    </location>
    <ligand>
        <name>orotate</name>
        <dbReference type="ChEBI" id="CHEBI:30839"/>
    </ligand>
</feature>
<evidence type="ECO:0000256" key="1">
    <source>
        <dbReference type="ARBA" id="ARBA00004889"/>
    </source>
</evidence>
<sequence length="175" mass="18950">MIAPDLNTLARDLAAAAYLEGDFVLRSGRHSQYYFDKYLFETQPSLLRRTGRALARLVPPTAQRLAAPELGAILIGGVVSLELDLPLVLVRKEAKKYGTARSLEGRLEPGEKVTVIEDVLTTGSAAVDAITKLRDAGAEVTCLLGVLDREEGAREAIEALGVMFKPLFRKSDLGV</sequence>
<comment type="subunit">
    <text evidence="6">Homodimer.</text>
</comment>
<keyword evidence="3 6" id="KW-0328">Glycosyltransferase</keyword>
<dbReference type="InterPro" id="IPR000836">
    <property type="entry name" value="PRTase_dom"/>
</dbReference>
<comment type="cofactor">
    <cofactor evidence="6">
        <name>Mg(2+)</name>
        <dbReference type="ChEBI" id="CHEBI:18420"/>
    </cofactor>
</comment>
<comment type="function">
    <text evidence="6">Catalyzes the transfer of a ribosyl phosphate group from 5-phosphoribose 1-diphosphate to orotate, leading to the formation of orotidine monophosphate (OMP).</text>
</comment>
<dbReference type="NCBIfam" id="TIGR00336">
    <property type="entry name" value="pyrE"/>
    <property type="match status" value="1"/>
</dbReference>
<feature type="binding site" evidence="6">
    <location>
        <position position="149"/>
    </location>
    <ligand>
        <name>orotate</name>
        <dbReference type="ChEBI" id="CHEBI:30839"/>
    </ligand>
</feature>
<proteinExistence type="inferred from homology"/>
<dbReference type="GO" id="GO:0000287">
    <property type="term" value="F:magnesium ion binding"/>
    <property type="evidence" value="ECO:0007669"/>
    <property type="project" value="UniProtKB-UniRule"/>
</dbReference>
<dbReference type="AlphaFoldDB" id="A0A934KGK5"/>
<dbReference type="EC" id="2.4.2.10" evidence="2 6"/>
<comment type="caution">
    <text evidence="6">Lacks conserved residue(s) required for the propagation of feature annotation.</text>
</comment>
<reference evidence="7 8" key="1">
    <citation type="submission" date="2020-10" db="EMBL/GenBank/DDBJ databases">
        <title>Ca. Dormibacterota MAGs.</title>
        <authorList>
            <person name="Montgomery K."/>
        </authorList>
    </citation>
    <scope>NUCLEOTIDE SEQUENCE [LARGE SCALE GENOMIC DNA]</scope>
    <source>
        <strain evidence="7">SC8811_S16_3</strain>
    </source>
</reference>
<dbReference type="CDD" id="cd06223">
    <property type="entry name" value="PRTases_typeI"/>
    <property type="match status" value="1"/>
</dbReference>
<dbReference type="RefSeq" id="WP_338178816.1">
    <property type="nucleotide sequence ID" value="NZ_JAEKNQ010000033.1"/>
</dbReference>
<dbReference type="SUPFAM" id="SSF53271">
    <property type="entry name" value="PRTase-like"/>
    <property type="match status" value="1"/>
</dbReference>
<evidence type="ECO:0000256" key="4">
    <source>
        <dbReference type="ARBA" id="ARBA00022679"/>
    </source>
</evidence>
<feature type="binding site" description="in other chain" evidence="6">
    <location>
        <position position="26"/>
    </location>
    <ligand>
        <name>5-phospho-alpha-D-ribose 1-diphosphate</name>
        <dbReference type="ChEBI" id="CHEBI:58017"/>
        <note>ligand shared between dimeric partners</note>
    </ligand>
</feature>
<dbReference type="InterPro" id="IPR029057">
    <property type="entry name" value="PRTase-like"/>
</dbReference>
<dbReference type="PANTHER" id="PTHR19278">
    <property type="entry name" value="OROTATE PHOSPHORIBOSYLTRANSFERASE"/>
    <property type="match status" value="1"/>
</dbReference>
<dbReference type="GO" id="GO:0044205">
    <property type="term" value="P:'de novo' UMP biosynthetic process"/>
    <property type="evidence" value="ECO:0007669"/>
    <property type="project" value="UniProtKB-UniRule"/>
</dbReference>
<evidence type="ECO:0000313" key="7">
    <source>
        <dbReference type="EMBL" id="MBJ7603197.1"/>
    </source>
</evidence>
<gene>
    <name evidence="6 7" type="primary">pyrE</name>
    <name evidence="7" type="ORF">JF888_08435</name>
</gene>
<organism evidence="7 8">
    <name type="scientific">Candidatus Dormiibacter inghamiae</name>
    <dbReference type="NCBI Taxonomy" id="3127013"/>
    <lineage>
        <taxon>Bacteria</taxon>
        <taxon>Bacillati</taxon>
        <taxon>Candidatus Dormiibacterota</taxon>
        <taxon>Candidatus Dormibacteria</taxon>
        <taxon>Candidatus Dormibacterales</taxon>
        <taxon>Candidatus Dormibacteraceae</taxon>
        <taxon>Candidatus Dormiibacter</taxon>
    </lineage>
</organism>
<feature type="binding site" description="in other chain" evidence="6">
    <location>
        <begin position="117"/>
        <end position="125"/>
    </location>
    <ligand>
        <name>5-phospho-alpha-D-ribose 1-diphosphate</name>
        <dbReference type="ChEBI" id="CHEBI:58017"/>
        <note>ligand shared between dimeric partners</note>
    </ligand>
</feature>
<dbReference type="EMBL" id="JAEKNQ010000033">
    <property type="protein sequence ID" value="MBJ7603197.1"/>
    <property type="molecule type" value="Genomic_DNA"/>
</dbReference>
<keyword evidence="4 6" id="KW-0808">Transferase</keyword>
<feature type="binding site" evidence="6">
    <location>
        <position position="95"/>
    </location>
    <ligand>
        <name>5-phospho-alpha-D-ribose 1-diphosphate</name>
        <dbReference type="ChEBI" id="CHEBI:58017"/>
        <note>ligand shared between dimeric partners</note>
    </ligand>
</feature>
<evidence type="ECO:0000256" key="5">
    <source>
        <dbReference type="ARBA" id="ARBA00022975"/>
    </source>
</evidence>
<protein>
    <recommendedName>
        <fullName evidence="2 6">Orotate phosphoribosyltransferase</fullName>
        <shortName evidence="6">OPRT</shortName>
        <shortName evidence="6">OPRTase</shortName>
        <ecNumber evidence="2 6">2.4.2.10</ecNumber>
    </recommendedName>
</protein>
<dbReference type="PANTHER" id="PTHR19278:SF9">
    <property type="entry name" value="URIDINE 5'-MONOPHOSPHATE SYNTHASE"/>
    <property type="match status" value="1"/>
</dbReference>
<dbReference type="InterPro" id="IPR023031">
    <property type="entry name" value="OPRT"/>
</dbReference>
<dbReference type="HAMAP" id="MF_01208">
    <property type="entry name" value="PyrE"/>
    <property type="match status" value="1"/>
</dbReference>
<dbReference type="Gene3D" id="3.40.50.2020">
    <property type="match status" value="1"/>
</dbReference>
<evidence type="ECO:0000256" key="6">
    <source>
        <dbReference type="HAMAP-Rule" id="MF_01208"/>
    </source>
</evidence>
<dbReference type="GO" id="GO:0019856">
    <property type="term" value="P:pyrimidine nucleobase biosynthetic process"/>
    <property type="evidence" value="ECO:0007669"/>
    <property type="project" value="TreeGrafter"/>
</dbReference>
<evidence type="ECO:0000256" key="2">
    <source>
        <dbReference type="ARBA" id="ARBA00011971"/>
    </source>
</evidence>
<comment type="pathway">
    <text evidence="1 6">Pyrimidine metabolism; UMP biosynthesis via de novo pathway; UMP from orotate: step 1/2.</text>
</comment>
<feature type="binding site" description="in other chain" evidence="6">
    <location>
        <position position="92"/>
    </location>
    <ligand>
        <name>5-phospho-alpha-D-ribose 1-diphosphate</name>
        <dbReference type="ChEBI" id="CHEBI:58017"/>
        <note>ligand shared between dimeric partners</note>
    </ligand>
</feature>
<dbReference type="GO" id="GO:0004588">
    <property type="term" value="F:orotate phosphoribosyltransferase activity"/>
    <property type="evidence" value="ECO:0007669"/>
    <property type="project" value="UniProtKB-UniRule"/>
</dbReference>